<evidence type="ECO:0000259" key="12">
    <source>
        <dbReference type="PROSITE" id="PS51012"/>
    </source>
</evidence>
<keyword evidence="5" id="KW-0762">Sugar transport</keyword>
<comment type="similarity">
    <text evidence="2 11">Belongs to the ABC-2 integral membrane protein family.</text>
</comment>
<sequence length="305" mass="34480">MSGFMVSVVSGLVFFPGDHGEGRRKFVGRICFRHFDVQMTLFEIRSKSRSSYAVTFDVWRALFLREALDRLFDMRAAWFWLLMEPAMHIGFITFVYTVIRVRTIAGIDAVVWTIVGMLAFFMYRRTAIQVMYAVESNQPLFAYRQVKPFDVALMRAALEAFLMMIVSIILLVVAALCGRAALPQDPLVALVALFGLWLFGVGYGLVTSVLMALVPETEHILKMLMMPLYLISGTLVSLASVPEPYQGWLLINPIAHGLELVRQGFGTEYHIMQGVSLGYLYSWAGASVFLGLALYRRFARQLVMQ</sequence>
<dbReference type="GO" id="GO:0140359">
    <property type="term" value="F:ABC-type transporter activity"/>
    <property type="evidence" value="ECO:0007669"/>
    <property type="project" value="InterPro"/>
</dbReference>
<dbReference type="PROSITE" id="PS51012">
    <property type="entry name" value="ABC_TM2"/>
    <property type="match status" value="1"/>
</dbReference>
<dbReference type="STRING" id="416944.SAMN05421548_10950"/>
<evidence type="ECO:0000256" key="1">
    <source>
        <dbReference type="ARBA" id="ARBA00004651"/>
    </source>
</evidence>
<keyword evidence="3 11" id="KW-0813">Transport</keyword>
<protein>
    <recommendedName>
        <fullName evidence="11">Transport permease protein</fullName>
    </recommendedName>
</protein>
<evidence type="ECO:0000256" key="7">
    <source>
        <dbReference type="ARBA" id="ARBA00022903"/>
    </source>
</evidence>
<keyword evidence="9" id="KW-0625">Polysaccharide transport</keyword>
<keyword evidence="4 11" id="KW-1003">Cell membrane</keyword>
<dbReference type="InterPro" id="IPR013525">
    <property type="entry name" value="ABC2_TM"/>
</dbReference>
<feature type="transmembrane region" description="Helical" evidence="11">
    <location>
        <begin position="278"/>
        <end position="295"/>
    </location>
</feature>
<dbReference type="Proteomes" id="UP000198908">
    <property type="component" value="Unassembled WGS sequence"/>
</dbReference>
<accession>A0A1G6NH18</accession>
<feature type="transmembrane region" description="Helical" evidence="11">
    <location>
        <begin position="160"/>
        <end position="181"/>
    </location>
</feature>
<keyword evidence="7" id="KW-0972">Capsule biogenesis/degradation</keyword>
<dbReference type="InterPro" id="IPR047817">
    <property type="entry name" value="ABC2_TM_bact-type"/>
</dbReference>
<gene>
    <name evidence="13" type="ORF">SAMN05421548_10950</name>
</gene>
<feature type="transmembrane region" description="Helical" evidence="11">
    <location>
        <begin position="187"/>
        <end position="213"/>
    </location>
</feature>
<dbReference type="GO" id="GO:0015920">
    <property type="term" value="P:lipopolysaccharide transport"/>
    <property type="evidence" value="ECO:0007669"/>
    <property type="project" value="TreeGrafter"/>
</dbReference>
<dbReference type="Pfam" id="PF01061">
    <property type="entry name" value="ABC2_membrane"/>
    <property type="match status" value="1"/>
</dbReference>
<feature type="transmembrane region" description="Helical" evidence="11">
    <location>
        <begin position="78"/>
        <end position="99"/>
    </location>
</feature>
<evidence type="ECO:0000256" key="3">
    <source>
        <dbReference type="ARBA" id="ARBA00022448"/>
    </source>
</evidence>
<dbReference type="PRINTS" id="PR00164">
    <property type="entry name" value="ABC2TRNSPORT"/>
</dbReference>
<evidence type="ECO:0000256" key="5">
    <source>
        <dbReference type="ARBA" id="ARBA00022597"/>
    </source>
</evidence>
<evidence type="ECO:0000256" key="9">
    <source>
        <dbReference type="ARBA" id="ARBA00023047"/>
    </source>
</evidence>
<feature type="domain" description="ABC transmembrane type-2" evidence="12">
    <location>
        <begin position="76"/>
        <end position="298"/>
    </location>
</feature>
<dbReference type="PANTHER" id="PTHR30413">
    <property type="entry name" value="INNER MEMBRANE TRANSPORT PERMEASE"/>
    <property type="match status" value="1"/>
</dbReference>
<keyword evidence="8 11" id="KW-1133">Transmembrane helix</keyword>
<keyword evidence="6 11" id="KW-0812">Transmembrane</keyword>
<keyword evidence="10 11" id="KW-0472">Membrane</keyword>
<dbReference type="EMBL" id="FMYQ01000009">
    <property type="protein sequence ID" value="SDC67139.1"/>
    <property type="molecule type" value="Genomic_DNA"/>
</dbReference>
<evidence type="ECO:0000256" key="4">
    <source>
        <dbReference type="ARBA" id="ARBA00022475"/>
    </source>
</evidence>
<dbReference type="RefSeq" id="WP_245746819.1">
    <property type="nucleotide sequence ID" value="NZ_FMYQ01000009.1"/>
</dbReference>
<dbReference type="GO" id="GO:0015774">
    <property type="term" value="P:polysaccharide transport"/>
    <property type="evidence" value="ECO:0007669"/>
    <property type="project" value="UniProtKB-KW"/>
</dbReference>
<proteinExistence type="inferred from homology"/>
<evidence type="ECO:0000256" key="10">
    <source>
        <dbReference type="ARBA" id="ARBA00023136"/>
    </source>
</evidence>
<evidence type="ECO:0000313" key="14">
    <source>
        <dbReference type="Proteomes" id="UP000198908"/>
    </source>
</evidence>
<dbReference type="GO" id="GO:0043190">
    <property type="term" value="C:ATP-binding cassette (ABC) transporter complex"/>
    <property type="evidence" value="ECO:0007669"/>
    <property type="project" value="InterPro"/>
</dbReference>
<evidence type="ECO:0000313" key="13">
    <source>
        <dbReference type="EMBL" id="SDC67139.1"/>
    </source>
</evidence>
<dbReference type="InterPro" id="IPR000412">
    <property type="entry name" value="ABC_2_transport"/>
</dbReference>
<keyword evidence="14" id="KW-1185">Reference proteome</keyword>
<evidence type="ECO:0000256" key="6">
    <source>
        <dbReference type="ARBA" id="ARBA00022692"/>
    </source>
</evidence>
<dbReference type="PANTHER" id="PTHR30413:SF10">
    <property type="entry name" value="CAPSULE POLYSACCHARIDE EXPORT INNER-MEMBRANE PROTEIN CTRC"/>
    <property type="match status" value="1"/>
</dbReference>
<organism evidence="13 14">
    <name type="scientific">Paraburkholderia lycopersici</name>
    <dbReference type="NCBI Taxonomy" id="416944"/>
    <lineage>
        <taxon>Bacteria</taxon>
        <taxon>Pseudomonadati</taxon>
        <taxon>Pseudomonadota</taxon>
        <taxon>Betaproteobacteria</taxon>
        <taxon>Burkholderiales</taxon>
        <taxon>Burkholderiaceae</taxon>
        <taxon>Paraburkholderia</taxon>
    </lineage>
</organism>
<reference evidence="14" key="1">
    <citation type="submission" date="2016-09" db="EMBL/GenBank/DDBJ databases">
        <authorList>
            <person name="Varghese N."/>
            <person name="Submissions S."/>
        </authorList>
    </citation>
    <scope>NUCLEOTIDE SEQUENCE [LARGE SCALE GENOMIC DNA]</scope>
    <source>
        <strain evidence="14">TNe-862</strain>
    </source>
</reference>
<evidence type="ECO:0000256" key="11">
    <source>
        <dbReference type="RuleBase" id="RU361157"/>
    </source>
</evidence>
<name>A0A1G6NH18_9BURK</name>
<comment type="subcellular location">
    <subcellularLocation>
        <location evidence="11">Cell inner membrane</location>
        <topology evidence="11">Multi-pass membrane protein</topology>
    </subcellularLocation>
    <subcellularLocation>
        <location evidence="1">Cell membrane</location>
        <topology evidence="1">Multi-pass membrane protein</topology>
    </subcellularLocation>
</comment>
<feature type="transmembrane region" description="Helical" evidence="11">
    <location>
        <begin position="220"/>
        <end position="241"/>
    </location>
</feature>
<evidence type="ECO:0000256" key="8">
    <source>
        <dbReference type="ARBA" id="ARBA00022989"/>
    </source>
</evidence>
<feature type="transmembrane region" description="Helical" evidence="11">
    <location>
        <begin position="105"/>
        <end position="123"/>
    </location>
</feature>
<dbReference type="AlphaFoldDB" id="A0A1G6NH18"/>
<evidence type="ECO:0000256" key="2">
    <source>
        <dbReference type="ARBA" id="ARBA00007783"/>
    </source>
</evidence>